<accession>A0A5M6ICD1</accession>
<evidence type="ECO:0000256" key="1">
    <source>
        <dbReference type="ARBA" id="ARBA00022491"/>
    </source>
</evidence>
<dbReference type="GO" id="GO:0003700">
    <property type="term" value="F:DNA-binding transcription factor activity"/>
    <property type="evidence" value="ECO:0007669"/>
    <property type="project" value="InterPro"/>
</dbReference>
<dbReference type="InterPro" id="IPR018356">
    <property type="entry name" value="Tscrpt_reg_HTH_DeoR_CS"/>
</dbReference>
<evidence type="ECO:0000256" key="2">
    <source>
        <dbReference type="ARBA" id="ARBA00023015"/>
    </source>
</evidence>
<feature type="domain" description="HTH deoR-type" evidence="6">
    <location>
        <begin position="5"/>
        <end position="60"/>
    </location>
</feature>
<dbReference type="Pfam" id="PF00455">
    <property type="entry name" value="DeoRC"/>
    <property type="match status" value="1"/>
</dbReference>
<dbReference type="SUPFAM" id="SSF46785">
    <property type="entry name" value="Winged helix' DNA-binding domain"/>
    <property type="match status" value="1"/>
</dbReference>
<dbReference type="PROSITE" id="PS00894">
    <property type="entry name" value="HTH_DEOR_1"/>
    <property type="match status" value="1"/>
</dbReference>
<dbReference type="SMART" id="SM01134">
    <property type="entry name" value="DeoRC"/>
    <property type="match status" value="1"/>
</dbReference>
<feature type="region of interest" description="Disordered" evidence="5">
    <location>
        <begin position="254"/>
        <end position="278"/>
    </location>
</feature>
<dbReference type="PANTHER" id="PTHR30363:SF4">
    <property type="entry name" value="GLYCEROL-3-PHOSPHATE REGULON REPRESSOR"/>
    <property type="match status" value="1"/>
</dbReference>
<keyword evidence="1" id="KW-0678">Repressor</keyword>
<dbReference type="InterPro" id="IPR036388">
    <property type="entry name" value="WH-like_DNA-bd_sf"/>
</dbReference>
<dbReference type="PRINTS" id="PR00037">
    <property type="entry name" value="HTHLACR"/>
</dbReference>
<evidence type="ECO:0000313" key="7">
    <source>
        <dbReference type="EMBL" id="KAA5605906.1"/>
    </source>
</evidence>
<dbReference type="PANTHER" id="PTHR30363">
    <property type="entry name" value="HTH-TYPE TRANSCRIPTIONAL REGULATOR SRLR-RELATED"/>
    <property type="match status" value="1"/>
</dbReference>
<evidence type="ECO:0000256" key="3">
    <source>
        <dbReference type="ARBA" id="ARBA00023125"/>
    </source>
</evidence>
<dbReference type="InterPro" id="IPR036390">
    <property type="entry name" value="WH_DNA-bd_sf"/>
</dbReference>
<dbReference type="Proteomes" id="UP000324065">
    <property type="component" value="Unassembled WGS sequence"/>
</dbReference>
<dbReference type="InterPro" id="IPR050313">
    <property type="entry name" value="Carb_Metab_HTH_regulators"/>
</dbReference>
<dbReference type="PROSITE" id="PS51000">
    <property type="entry name" value="HTH_DEOR_2"/>
    <property type="match status" value="1"/>
</dbReference>
<keyword evidence="4" id="KW-0804">Transcription</keyword>
<gene>
    <name evidence="7" type="ORF">F1188_09240</name>
</gene>
<keyword evidence="3" id="KW-0238">DNA-binding</keyword>
<dbReference type="InterPro" id="IPR001034">
    <property type="entry name" value="DeoR_HTH"/>
</dbReference>
<keyword evidence="2" id="KW-0805">Transcription regulation</keyword>
<evidence type="ECO:0000313" key="8">
    <source>
        <dbReference type="Proteomes" id="UP000324065"/>
    </source>
</evidence>
<dbReference type="InterPro" id="IPR014036">
    <property type="entry name" value="DeoR-like_C"/>
</dbReference>
<reference evidence="7 8" key="1">
    <citation type="submission" date="2019-09" db="EMBL/GenBank/DDBJ databases">
        <title>Genome sequence of Roseospira marina, one of the more divergent members of the non-sulfur purple photosynthetic bacterial family, the Rhodospirillaceae.</title>
        <authorList>
            <person name="Meyer T."/>
            <person name="Kyndt J."/>
        </authorList>
    </citation>
    <scope>NUCLEOTIDE SEQUENCE [LARGE SCALE GENOMIC DNA]</scope>
    <source>
        <strain evidence="7 8">DSM 15113</strain>
    </source>
</reference>
<comment type="caution">
    <text evidence="7">The sequence shown here is derived from an EMBL/GenBank/DDBJ whole genome shotgun (WGS) entry which is preliminary data.</text>
</comment>
<evidence type="ECO:0000256" key="4">
    <source>
        <dbReference type="ARBA" id="ARBA00023163"/>
    </source>
</evidence>
<dbReference type="Pfam" id="PF08220">
    <property type="entry name" value="HTH_DeoR"/>
    <property type="match status" value="1"/>
</dbReference>
<dbReference type="Gene3D" id="3.40.50.1360">
    <property type="match status" value="1"/>
</dbReference>
<dbReference type="AlphaFoldDB" id="A0A5M6ICD1"/>
<dbReference type="SUPFAM" id="SSF100950">
    <property type="entry name" value="NagB/RpiA/CoA transferase-like"/>
    <property type="match status" value="1"/>
</dbReference>
<organism evidence="7 8">
    <name type="scientific">Roseospira marina</name>
    <dbReference type="NCBI Taxonomy" id="140057"/>
    <lineage>
        <taxon>Bacteria</taxon>
        <taxon>Pseudomonadati</taxon>
        <taxon>Pseudomonadota</taxon>
        <taxon>Alphaproteobacteria</taxon>
        <taxon>Rhodospirillales</taxon>
        <taxon>Rhodospirillaceae</taxon>
        <taxon>Roseospira</taxon>
    </lineage>
</organism>
<evidence type="ECO:0000259" key="6">
    <source>
        <dbReference type="PROSITE" id="PS51000"/>
    </source>
</evidence>
<dbReference type="SMART" id="SM00420">
    <property type="entry name" value="HTH_DEOR"/>
    <property type="match status" value="1"/>
</dbReference>
<dbReference type="GO" id="GO:0003677">
    <property type="term" value="F:DNA binding"/>
    <property type="evidence" value="ECO:0007669"/>
    <property type="project" value="UniProtKB-KW"/>
</dbReference>
<protein>
    <submittedName>
        <fullName evidence="7">DeoR/GlpR transcriptional regulator</fullName>
    </submittedName>
</protein>
<dbReference type="OrthoDB" id="7849339at2"/>
<dbReference type="Gene3D" id="1.10.10.10">
    <property type="entry name" value="Winged helix-like DNA-binding domain superfamily/Winged helix DNA-binding domain"/>
    <property type="match status" value="1"/>
</dbReference>
<name>A0A5M6ICD1_9PROT</name>
<keyword evidence="8" id="KW-1185">Reference proteome</keyword>
<dbReference type="EMBL" id="VWPJ01000007">
    <property type="protein sequence ID" value="KAA5605906.1"/>
    <property type="molecule type" value="Genomic_DNA"/>
</dbReference>
<evidence type="ECO:0000256" key="5">
    <source>
        <dbReference type="SAM" id="MobiDB-lite"/>
    </source>
</evidence>
<dbReference type="InterPro" id="IPR037171">
    <property type="entry name" value="NagB/RpiA_transferase-like"/>
</dbReference>
<sequence>MSRKKATRQRRIIDALSTQPTLRVGDLAERLDVSTETVRRDLDELTRQGHISRTYGGAVRRLSLEPGLNERHALLVPQREAIARLAVPLLAEAKHIMLGSGATTVHVARRIAFQMNNVTVLTHSFGVATVLSLNPTITVLMAPGVYDAREGAMHGAQTLRFLEGYRADWAILGASGLKEDGASDALIEAAEVYAAMNRRAARTMVVADSSKFDQTFPAIYATWESIDALVTETAPRGTLAQAIANAGTSVNAETTETAPAAASGGPLSTSASQTSASA</sequence>
<proteinExistence type="predicted"/>